<organism evidence="1">
    <name type="scientific">Arundo donax</name>
    <name type="common">Giant reed</name>
    <name type="synonym">Donax arundinaceus</name>
    <dbReference type="NCBI Taxonomy" id="35708"/>
    <lineage>
        <taxon>Eukaryota</taxon>
        <taxon>Viridiplantae</taxon>
        <taxon>Streptophyta</taxon>
        <taxon>Embryophyta</taxon>
        <taxon>Tracheophyta</taxon>
        <taxon>Spermatophyta</taxon>
        <taxon>Magnoliopsida</taxon>
        <taxon>Liliopsida</taxon>
        <taxon>Poales</taxon>
        <taxon>Poaceae</taxon>
        <taxon>PACMAD clade</taxon>
        <taxon>Arundinoideae</taxon>
        <taxon>Arundineae</taxon>
        <taxon>Arundo</taxon>
    </lineage>
</organism>
<dbReference type="AlphaFoldDB" id="A0A0A9FNW9"/>
<name>A0A0A9FNW9_ARUDO</name>
<evidence type="ECO:0000313" key="1">
    <source>
        <dbReference type="EMBL" id="JAE11991.1"/>
    </source>
</evidence>
<sequence length="22" mass="2584">MSNTLLLHPRMEIIETSTTCRH</sequence>
<reference evidence="1" key="2">
    <citation type="journal article" date="2015" name="Data Brief">
        <title>Shoot transcriptome of the giant reed, Arundo donax.</title>
        <authorList>
            <person name="Barrero R.A."/>
            <person name="Guerrero F.D."/>
            <person name="Moolhuijzen P."/>
            <person name="Goolsby J.A."/>
            <person name="Tidwell J."/>
            <person name="Bellgard S.E."/>
            <person name="Bellgard M.I."/>
        </authorList>
    </citation>
    <scope>NUCLEOTIDE SEQUENCE</scope>
    <source>
        <tissue evidence="1">Shoot tissue taken approximately 20 cm above the soil surface</tissue>
    </source>
</reference>
<proteinExistence type="predicted"/>
<protein>
    <submittedName>
        <fullName evidence="1">Uncharacterized protein</fullName>
    </submittedName>
</protein>
<reference evidence="1" key="1">
    <citation type="submission" date="2014-09" db="EMBL/GenBank/DDBJ databases">
        <authorList>
            <person name="Magalhaes I.L.F."/>
            <person name="Oliveira U."/>
            <person name="Santos F.R."/>
            <person name="Vidigal T.H.D.A."/>
            <person name="Brescovit A.D."/>
            <person name="Santos A.J."/>
        </authorList>
    </citation>
    <scope>NUCLEOTIDE SEQUENCE</scope>
    <source>
        <tissue evidence="1">Shoot tissue taken approximately 20 cm above the soil surface</tissue>
    </source>
</reference>
<accession>A0A0A9FNW9</accession>
<dbReference type="EMBL" id="GBRH01185905">
    <property type="protein sequence ID" value="JAE11991.1"/>
    <property type="molecule type" value="Transcribed_RNA"/>
</dbReference>